<evidence type="ECO:0000313" key="10">
    <source>
        <dbReference type="EMBL" id="MFC3140181.1"/>
    </source>
</evidence>
<keyword evidence="6 9" id="KW-0029">Amino-acid transport</keyword>
<feature type="transmembrane region" description="Helical" evidence="9">
    <location>
        <begin position="80"/>
        <end position="102"/>
    </location>
</feature>
<feature type="transmembrane region" description="Helical" evidence="9">
    <location>
        <begin position="143"/>
        <end position="165"/>
    </location>
</feature>
<dbReference type="Proteomes" id="UP001595621">
    <property type="component" value="Unassembled WGS sequence"/>
</dbReference>
<organism evidence="10 11">
    <name type="scientific">Shewanella submarina</name>
    <dbReference type="NCBI Taxonomy" id="2016376"/>
    <lineage>
        <taxon>Bacteria</taxon>
        <taxon>Pseudomonadati</taxon>
        <taxon>Pseudomonadota</taxon>
        <taxon>Gammaproteobacteria</taxon>
        <taxon>Alteromonadales</taxon>
        <taxon>Shewanellaceae</taxon>
        <taxon>Shewanella</taxon>
    </lineage>
</organism>
<evidence type="ECO:0000256" key="5">
    <source>
        <dbReference type="ARBA" id="ARBA00022692"/>
    </source>
</evidence>
<feature type="transmembrane region" description="Helical" evidence="9">
    <location>
        <begin position="37"/>
        <end position="59"/>
    </location>
</feature>
<name>A0ABV7GIQ9_9GAMM</name>
<feature type="transmembrane region" description="Helical" evidence="9">
    <location>
        <begin position="114"/>
        <end position="131"/>
    </location>
</feature>
<keyword evidence="3 9" id="KW-0813">Transport</keyword>
<feature type="transmembrane region" description="Helical" evidence="9">
    <location>
        <begin position="226"/>
        <end position="248"/>
    </location>
</feature>
<comment type="similarity">
    <text evidence="2 9">Belongs to the branched chain amino acid transporter family.</text>
</comment>
<evidence type="ECO:0000256" key="7">
    <source>
        <dbReference type="ARBA" id="ARBA00022989"/>
    </source>
</evidence>
<reference evidence="11" key="1">
    <citation type="journal article" date="2019" name="Int. J. Syst. Evol. Microbiol.">
        <title>The Global Catalogue of Microorganisms (GCM) 10K type strain sequencing project: providing services to taxonomists for standard genome sequencing and annotation.</title>
        <authorList>
            <consortium name="The Broad Institute Genomics Platform"/>
            <consortium name="The Broad Institute Genome Sequencing Center for Infectious Disease"/>
            <person name="Wu L."/>
            <person name="Ma J."/>
        </authorList>
    </citation>
    <scope>NUCLEOTIDE SEQUENCE [LARGE SCALE GENOMIC DNA]</scope>
    <source>
        <strain evidence="11">KCTC 52277</strain>
    </source>
</reference>
<keyword evidence="8 9" id="KW-0472">Membrane</keyword>
<sequence length="447" mass="47303">MNRRELAAIGFMTFALFLGAGNLIFPPLMAQQAGDNWLLAVAGFLVTAVGLPAITLLILARLPSVEHLTLGLPKWMDRSFWLLIFTTIGPAFALPRAVTVAYEMGVKPFYSGDGLLLFSVFFCVLTLVLALRPGKLVDYIGKVMTPALIIMLCALTLFALFNPLGSASEATGPYQSAPVVSGLTQGYMTLDALAAVVFGWVIINAIRRTDKKSTNGRRNTLTRSTLVIVGIYAILMSACYLAMGYLGATSSNIAPNAGNGGEILAAYAAGQFGMMGQVILALITLIACLTTTVGITTANAHYYENTYGVKFALSTGIICGLTATISNIGLEALIQLSLPVILVLCPVAISLVMAVIVIPAKSGVQGAPAISKGQTLVVSVAALFGTLDALMILGKLPEDAIELGQSMLPLFNENLSWLVPAVITLMLLKLVRLLNTSKRNSIAELQQ</sequence>
<gene>
    <name evidence="10" type="primary">brnQ</name>
    <name evidence="10" type="ORF">ACFOE0_18640</name>
</gene>
<keyword evidence="7 9" id="KW-1133">Transmembrane helix</keyword>
<evidence type="ECO:0000256" key="2">
    <source>
        <dbReference type="ARBA" id="ARBA00008540"/>
    </source>
</evidence>
<dbReference type="Pfam" id="PF05525">
    <property type="entry name" value="Branch_AA_trans"/>
    <property type="match status" value="1"/>
</dbReference>
<protein>
    <recommendedName>
        <fullName evidence="9">Branched-chain amino acid transport system carrier protein</fullName>
    </recommendedName>
</protein>
<dbReference type="NCBIfam" id="TIGR00796">
    <property type="entry name" value="livcs"/>
    <property type="match status" value="1"/>
</dbReference>
<comment type="caution">
    <text evidence="10">The sequence shown here is derived from an EMBL/GenBank/DDBJ whole genome shotgun (WGS) entry which is preliminary data.</text>
</comment>
<feature type="transmembrane region" description="Helical" evidence="9">
    <location>
        <begin position="185"/>
        <end position="206"/>
    </location>
</feature>
<evidence type="ECO:0000256" key="9">
    <source>
        <dbReference type="RuleBase" id="RU362122"/>
    </source>
</evidence>
<evidence type="ECO:0000256" key="3">
    <source>
        <dbReference type="ARBA" id="ARBA00022448"/>
    </source>
</evidence>
<feature type="transmembrane region" description="Helical" evidence="9">
    <location>
        <begin position="336"/>
        <end position="356"/>
    </location>
</feature>
<comment type="function">
    <text evidence="9">Component of the transport system for branched-chain amino acids.</text>
</comment>
<feature type="transmembrane region" description="Helical" evidence="9">
    <location>
        <begin position="414"/>
        <end position="431"/>
    </location>
</feature>
<evidence type="ECO:0000256" key="1">
    <source>
        <dbReference type="ARBA" id="ARBA00004651"/>
    </source>
</evidence>
<dbReference type="PANTHER" id="PTHR30588">
    <property type="entry name" value="BRANCHED-CHAIN AMINO ACID TRANSPORT SYSTEM 2 CARRIER PROTEIN"/>
    <property type="match status" value="1"/>
</dbReference>
<feature type="transmembrane region" description="Helical" evidence="9">
    <location>
        <begin position="7"/>
        <end position="25"/>
    </location>
</feature>
<dbReference type="PANTHER" id="PTHR30588:SF0">
    <property type="entry name" value="BRANCHED-CHAIN AMINO ACID PERMEASE BRNQ"/>
    <property type="match status" value="1"/>
</dbReference>
<feature type="transmembrane region" description="Helical" evidence="9">
    <location>
        <begin position="268"/>
        <end position="295"/>
    </location>
</feature>
<dbReference type="EMBL" id="JBHRTD010000018">
    <property type="protein sequence ID" value="MFC3140181.1"/>
    <property type="molecule type" value="Genomic_DNA"/>
</dbReference>
<keyword evidence="5 9" id="KW-0812">Transmembrane</keyword>
<accession>A0ABV7GIQ9</accession>
<dbReference type="RefSeq" id="WP_248934105.1">
    <property type="nucleotide sequence ID" value="NZ_JAKILF010000001.1"/>
</dbReference>
<evidence type="ECO:0000256" key="8">
    <source>
        <dbReference type="ARBA" id="ARBA00023136"/>
    </source>
</evidence>
<feature type="transmembrane region" description="Helical" evidence="9">
    <location>
        <begin position="307"/>
        <end position="330"/>
    </location>
</feature>
<proteinExistence type="inferred from homology"/>
<evidence type="ECO:0000256" key="4">
    <source>
        <dbReference type="ARBA" id="ARBA00022475"/>
    </source>
</evidence>
<comment type="subcellular location">
    <subcellularLocation>
        <location evidence="9">Cell inner membrane</location>
        <topology evidence="9">Multi-pass membrane protein</topology>
    </subcellularLocation>
    <subcellularLocation>
        <location evidence="1">Cell membrane</location>
        <topology evidence="1">Multi-pass membrane protein</topology>
    </subcellularLocation>
</comment>
<evidence type="ECO:0000313" key="11">
    <source>
        <dbReference type="Proteomes" id="UP001595621"/>
    </source>
</evidence>
<keyword evidence="4" id="KW-1003">Cell membrane</keyword>
<dbReference type="InterPro" id="IPR004685">
    <property type="entry name" value="Brnchd-chn_aa_trnsp_Livcs"/>
</dbReference>
<feature type="transmembrane region" description="Helical" evidence="9">
    <location>
        <begin position="376"/>
        <end position="394"/>
    </location>
</feature>
<keyword evidence="11" id="KW-1185">Reference proteome</keyword>
<evidence type="ECO:0000256" key="6">
    <source>
        <dbReference type="ARBA" id="ARBA00022970"/>
    </source>
</evidence>